<dbReference type="SUPFAM" id="SSF53756">
    <property type="entry name" value="UDP-Glycosyltransferase/glycogen phosphorylase"/>
    <property type="match status" value="1"/>
</dbReference>
<comment type="caution">
    <text evidence="3">The sequence shown here is derived from an EMBL/GenBank/DDBJ whole genome shotgun (WGS) entry which is preliminary data.</text>
</comment>
<protein>
    <submittedName>
        <fullName evidence="3">Glycosyltransferase family 4 protein</fullName>
    </submittedName>
</protein>
<dbReference type="InterPro" id="IPR001296">
    <property type="entry name" value="Glyco_trans_1"/>
</dbReference>
<keyword evidence="4" id="KW-1185">Reference proteome</keyword>
<evidence type="ECO:0000259" key="2">
    <source>
        <dbReference type="Pfam" id="PF13477"/>
    </source>
</evidence>
<dbReference type="InterPro" id="IPR028098">
    <property type="entry name" value="Glyco_trans_4-like_N"/>
</dbReference>
<gene>
    <name evidence="3" type="ORF">HX018_06795</name>
</gene>
<dbReference type="Gene3D" id="3.40.50.2000">
    <property type="entry name" value="Glycogen Phosphorylase B"/>
    <property type="match status" value="2"/>
</dbReference>
<dbReference type="PANTHER" id="PTHR12526">
    <property type="entry name" value="GLYCOSYLTRANSFERASE"/>
    <property type="match status" value="1"/>
</dbReference>
<feature type="domain" description="Glycosyl transferase family 1" evidence="1">
    <location>
        <begin position="196"/>
        <end position="361"/>
    </location>
</feature>
<dbReference type="Proteomes" id="UP001170954">
    <property type="component" value="Unassembled WGS sequence"/>
</dbReference>
<dbReference type="RefSeq" id="WP_286650925.1">
    <property type="nucleotide sequence ID" value="NZ_JACAGK010000014.1"/>
</dbReference>
<evidence type="ECO:0000259" key="1">
    <source>
        <dbReference type="Pfam" id="PF00534"/>
    </source>
</evidence>
<feature type="domain" description="Glycosyltransferase subfamily 4-like N-terminal" evidence="2">
    <location>
        <begin position="16"/>
        <end position="150"/>
    </location>
</feature>
<sequence length="382" mass="43011">MSNQKTLHVVTVSFVINHFFGNQFRYLNSLNNNDYYLACSPSDELFELSSKLGFTAVPVNITREISPFSDLVSIFKLYLFIRRNKIDSVIGHTPKGGLVAMVAAFLAGVENRFYFRHGIIYETSSGLKRKLLKGIEKLTGRLANQIICVSNDVKKISERDGLNANYKNMLLGLGTCNGIDVNNKFNPDKYSDSEVTNLRERLGISEDSLVVGYVGRIVRDKGINELVSAWKLLKQKYTNIVLLLVGPIEERDSISSDTISIIRNDNTIINTGFVLDSSLYFKLMNLFILPTYREGFPTVSLEASSMRLPVLITKATGCKESIIEGVTGLFVKNDPSDIATQIDCYLQNESMRLLHGGNGRKFVSENFDQEKIWNEIHNKLNY</sequence>
<reference evidence="3" key="1">
    <citation type="submission" date="2020-06" db="EMBL/GenBank/DDBJ databases">
        <authorList>
            <person name="Dong N."/>
        </authorList>
    </citation>
    <scope>NUCLEOTIDE SEQUENCE</scope>
    <source>
        <strain evidence="3">R1692</strain>
    </source>
</reference>
<organism evidence="3 4">
    <name type="scientific">Sphingobacterium hotanense</name>
    <dbReference type="NCBI Taxonomy" id="649196"/>
    <lineage>
        <taxon>Bacteria</taxon>
        <taxon>Pseudomonadati</taxon>
        <taxon>Bacteroidota</taxon>
        <taxon>Sphingobacteriia</taxon>
        <taxon>Sphingobacteriales</taxon>
        <taxon>Sphingobacteriaceae</taxon>
        <taxon>Sphingobacterium</taxon>
    </lineage>
</organism>
<dbReference type="Pfam" id="PF13477">
    <property type="entry name" value="Glyco_trans_4_2"/>
    <property type="match status" value="1"/>
</dbReference>
<evidence type="ECO:0000313" key="4">
    <source>
        <dbReference type="Proteomes" id="UP001170954"/>
    </source>
</evidence>
<name>A0ABT7NL69_9SPHI</name>
<accession>A0ABT7NL69</accession>
<dbReference type="EMBL" id="JACAGK010000014">
    <property type="protein sequence ID" value="MDM1047942.1"/>
    <property type="molecule type" value="Genomic_DNA"/>
</dbReference>
<dbReference type="Pfam" id="PF00534">
    <property type="entry name" value="Glycos_transf_1"/>
    <property type="match status" value="1"/>
</dbReference>
<reference evidence="3" key="2">
    <citation type="journal article" date="2022" name="Sci. Total Environ.">
        <title>Prevalence, transmission, and molecular epidemiology of tet(X)-positive bacteria among humans, animals, and environmental niches in China: An epidemiological, and genomic-based study.</title>
        <authorList>
            <person name="Dong N."/>
            <person name="Zeng Y."/>
            <person name="Cai C."/>
            <person name="Sun C."/>
            <person name="Lu J."/>
            <person name="Liu C."/>
            <person name="Zhou H."/>
            <person name="Sun Q."/>
            <person name="Shu L."/>
            <person name="Wang H."/>
            <person name="Wang Y."/>
            <person name="Wang S."/>
            <person name="Wu C."/>
            <person name="Chan E.W."/>
            <person name="Chen G."/>
            <person name="Shen Z."/>
            <person name="Chen S."/>
            <person name="Zhang R."/>
        </authorList>
    </citation>
    <scope>NUCLEOTIDE SEQUENCE</scope>
    <source>
        <strain evidence="3">R1692</strain>
    </source>
</reference>
<evidence type="ECO:0000313" key="3">
    <source>
        <dbReference type="EMBL" id="MDM1047942.1"/>
    </source>
</evidence>
<dbReference type="CDD" id="cd03808">
    <property type="entry name" value="GT4_CapM-like"/>
    <property type="match status" value="1"/>
</dbReference>
<dbReference type="PANTHER" id="PTHR12526:SF630">
    <property type="entry name" value="GLYCOSYLTRANSFERASE"/>
    <property type="match status" value="1"/>
</dbReference>
<proteinExistence type="predicted"/>